<evidence type="ECO:0000259" key="5">
    <source>
        <dbReference type="Pfam" id="PF00535"/>
    </source>
</evidence>
<evidence type="ECO:0000256" key="3">
    <source>
        <dbReference type="ARBA" id="ARBA00022679"/>
    </source>
</evidence>
<feature type="domain" description="Glycosyltransferase 2-like" evidence="5">
    <location>
        <begin position="53"/>
        <end position="218"/>
    </location>
</feature>
<evidence type="ECO:0000256" key="4">
    <source>
        <dbReference type="SAM" id="Phobius"/>
    </source>
</evidence>
<evidence type="ECO:0000313" key="6">
    <source>
        <dbReference type="EMBL" id="KKS24729.1"/>
    </source>
</evidence>
<feature type="transmembrane region" description="Helical" evidence="4">
    <location>
        <begin position="383"/>
        <end position="401"/>
    </location>
</feature>
<evidence type="ECO:0000256" key="1">
    <source>
        <dbReference type="ARBA" id="ARBA00006739"/>
    </source>
</evidence>
<keyword evidence="3 6" id="KW-0808">Transferase</keyword>
<dbReference type="Gene3D" id="3.90.550.10">
    <property type="entry name" value="Spore Coat Polysaccharide Biosynthesis Protein SpsA, Chain A"/>
    <property type="match status" value="1"/>
</dbReference>
<feature type="transmembrane region" description="Helical" evidence="4">
    <location>
        <begin position="322"/>
        <end position="341"/>
    </location>
</feature>
<name>A0A0G0XIM6_9BACT</name>
<reference evidence="6 7" key="1">
    <citation type="journal article" date="2015" name="Nature">
        <title>rRNA introns, odd ribosomes, and small enigmatic genomes across a large radiation of phyla.</title>
        <authorList>
            <person name="Brown C.T."/>
            <person name="Hug L.A."/>
            <person name="Thomas B.C."/>
            <person name="Sharon I."/>
            <person name="Castelle C.J."/>
            <person name="Singh A."/>
            <person name="Wilkins M.J."/>
            <person name="Williams K.H."/>
            <person name="Banfield J.F."/>
        </authorList>
    </citation>
    <scope>NUCLEOTIDE SEQUENCE [LARGE SCALE GENOMIC DNA]</scope>
</reference>
<evidence type="ECO:0000256" key="2">
    <source>
        <dbReference type="ARBA" id="ARBA00022676"/>
    </source>
</evidence>
<organism evidence="6 7">
    <name type="scientific">Candidatus Nomurabacteria bacterium GW2011_GWC2_41_8</name>
    <dbReference type="NCBI Taxonomy" id="1618755"/>
    <lineage>
        <taxon>Bacteria</taxon>
        <taxon>Candidatus Nomuraibacteriota</taxon>
    </lineage>
</organism>
<evidence type="ECO:0000313" key="7">
    <source>
        <dbReference type="Proteomes" id="UP000033949"/>
    </source>
</evidence>
<gene>
    <name evidence="6" type="ORF">UU82_C0001G0008</name>
</gene>
<accession>A0A0G0XIM6</accession>
<proteinExistence type="inferred from homology"/>
<dbReference type="PANTHER" id="PTHR43630:SF1">
    <property type="entry name" value="POLY-BETA-1,6-N-ACETYL-D-GLUCOSAMINE SYNTHASE"/>
    <property type="match status" value="1"/>
</dbReference>
<dbReference type="SUPFAM" id="SSF53448">
    <property type="entry name" value="Nucleotide-diphospho-sugar transferases"/>
    <property type="match status" value="1"/>
</dbReference>
<sequence length="416" mass="48898">MTSISDVIFYILVFFSVYVQVFFFVTFFENRKKIVTRKRNEKIKLSFYPKVTITVPCWNEEKTVYKTVRSLLDLNYPQDRIQIFLVDDGSTDGTWNVINKFSGYPNIKVFYKKNGGKYTALNLGLENLETDFFGCLDADSVTDPESLVRIMGYFEKNPSIMAVAPSVIVHNPKNFIQYAQKAEYNMGVYLKKMLGFLGAINVTPGPLTIFRKRVFDELGPYRHGHNTEDMEIAYRMQKNRYKIEHCNDAYVYTNTPPTIGKLYRQRVRWIYGFINNTIDYRDVLFRKKYGNFATFTLPMGIISIFSVSYLFGQIIYNLGNFLYSKIIVLNTIGFYFSIKSLYFDTFFINTRSFMFLVFVIYFLVIFAIIFGRKMTEEKTLFSLNMLYFFPVFSIIAPFWLIKGVYNTILSKKPTWR</sequence>
<keyword evidence="4" id="KW-0812">Transmembrane</keyword>
<dbReference type="InterPro" id="IPR029044">
    <property type="entry name" value="Nucleotide-diphossugar_trans"/>
</dbReference>
<comment type="caution">
    <text evidence="6">The sequence shown here is derived from an EMBL/GenBank/DDBJ whole genome shotgun (WGS) entry which is preliminary data.</text>
</comment>
<keyword evidence="4" id="KW-1133">Transmembrane helix</keyword>
<dbReference type="EMBL" id="LCCC01000001">
    <property type="protein sequence ID" value="KKS24729.1"/>
    <property type="molecule type" value="Genomic_DNA"/>
</dbReference>
<keyword evidence="4" id="KW-0472">Membrane</keyword>
<feature type="transmembrane region" description="Helical" evidence="4">
    <location>
        <begin position="7"/>
        <end position="28"/>
    </location>
</feature>
<dbReference type="InterPro" id="IPR001173">
    <property type="entry name" value="Glyco_trans_2-like"/>
</dbReference>
<dbReference type="AlphaFoldDB" id="A0A0G0XIM6"/>
<dbReference type="Pfam" id="PF00535">
    <property type="entry name" value="Glycos_transf_2"/>
    <property type="match status" value="1"/>
</dbReference>
<feature type="transmembrane region" description="Helical" evidence="4">
    <location>
        <begin position="353"/>
        <end position="371"/>
    </location>
</feature>
<dbReference type="GO" id="GO:0016757">
    <property type="term" value="F:glycosyltransferase activity"/>
    <property type="evidence" value="ECO:0007669"/>
    <property type="project" value="UniProtKB-KW"/>
</dbReference>
<dbReference type="CDD" id="cd06423">
    <property type="entry name" value="CESA_like"/>
    <property type="match status" value="1"/>
</dbReference>
<protein>
    <submittedName>
        <fullName evidence="6">Glycosyltransferase involved in cell wall biogenesis</fullName>
    </submittedName>
</protein>
<keyword evidence="2" id="KW-0328">Glycosyltransferase</keyword>
<dbReference type="Proteomes" id="UP000033949">
    <property type="component" value="Unassembled WGS sequence"/>
</dbReference>
<comment type="similarity">
    <text evidence="1">Belongs to the glycosyltransferase 2 family.</text>
</comment>
<dbReference type="PANTHER" id="PTHR43630">
    <property type="entry name" value="POLY-BETA-1,6-N-ACETYL-D-GLUCOSAMINE SYNTHASE"/>
    <property type="match status" value="1"/>
</dbReference>
<feature type="transmembrane region" description="Helical" evidence="4">
    <location>
        <begin position="295"/>
        <end position="316"/>
    </location>
</feature>